<feature type="domain" description="Reverse transcriptase zinc-binding" evidence="1">
    <location>
        <begin position="210"/>
        <end position="294"/>
    </location>
</feature>
<evidence type="ECO:0000313" key="2">
    <source>
        <dbReference type="EMBL" id="KAF3535440.1"/>
    </source>
</evidence>
<protein>
    <recommendedName>
        <fullName evidence="1">Reverse transcriptase zinc-binding domain-containing protein</fullName>
    </recommendedName>
</protein>
<sequence length="390" mass="44715">MLPKGCVKKIESLCSRFLWSGQIEVVRGAKVNWHTVCLPKEEGGLGLRKYTLWNKVLCLRFIWLLFSDSESLWAAWHKRQHLNDKSFWSVSQSNADSWTWKTLLSLRPLASQFIHGNVGNGLLLSFWFDSWLQGGCLIDLFGEHGPRELGIPLTATLSDVSNGTAWTLSSPRSDNALQLHIALTSVSPPRITDVEDSYSWKINGTVCNGFSSSKTWDAVRPREPPKAWASTVWYKGAVPKQAFNMWLATLNRLPTKGRLVSWGLNINPSCDLCNSSVETRDHLFLSCRFSLHMWAEVFSRLSPRQAPFITWAELLSWCRLRSPSATPTLKKLVAQVLIYHVWRQRNSVLHNNTHLLQAETFKLIDRDVRNTITARRKRRKFTNIMALWIR</sequence>
<dbReference type="AlphaFoldDB" id="A0A8S9Q273"/>
<accession>A0A8S9Q273</accession>
<dbReference type="InterPro" id="IPR026960">
    <property type="entry name" value="RVT-Znf"/>
</dbReference>
<dbReference type="PANTHER" id="PTHR33116">
    <property type="entry name" value="REVERSE TRANSCRIPTASE ZINC-BINDING DOMAIN-CONTAINING PROTEIN-RELATED-RELATED"/>
    <property type="match status" value="1"/>
</dbReference>
<dbReference type="PANTHER" id="PTHR33116:SF76">
    <property type="entry name" value="DUF4283 DOMAIN-CONTAINING PROTEIN"/>
    <property type="match status" value="1"/>
</dbReference>
<dbReference type="Proteomes" id="UP000712600">
    <property type="component" value="Unassembled WGS sequence"/>
</dbReference>
<proteinExistence type="predicted"/>
<evidence type="ECO:0000313" key="3">
    <source>
        <dbReference type="Proteomes" id="UP000712600"/>
    </source>
</evidence>
<organism evidence="2 3">
    <name type="scientific">Brassica cretica</name>
    <name type="common">Mustard</name>
    <dbReference type="NCBI Taxonomy" id="69181"/>
    <lineage>
        <taxon>Eukaryota</taxon>
        <taxon>Viridiplantae</taxon>
        <taxon>Streptophyta</taxon>
        <taxon>Embryophyta</taxon>
        <taxon>Tracheophyta</taxon>
        <taxon>Spermatophyta</taxon>
        <taxon>Magnoliopsida</taxon>
        <taxon>eudicotyledons</taxon>
        <taxon>Gunneridae</taxon>
        <taxon>Pentapetalae</taxon>
        <taxon>rosids</taxon>
        <taxon>malvids</taxon>
        <taxon>Brassicales</taxon>
        <taxon>Brassicaceae</taxon>
        <taxon>Brassiceae</taxon>
        <taxon>Brassica</taxon>
    </lineage>
</organism>
<gene>
    <name evidence="2" type="ORF">F2Q69_00022177</name>
</gene>
<comment type="caution">
    <text evidence="2">The sequence shown here is derived from an EMBL/GenBank/DDBJ whole genome shotgun (WGS) entry which is preliminary data.</text>
</comment>
<dbReference type="EMBL" id="QGKX02001290">
    <property type="protein sequence ID" value="KAF3535440.1"/>
    <property type="molecule type" value="Genomic_DNA"/>
</dbReference>
<reference evidence="2" key="1">
    <citation type="submission" date="2019-12" db="EMBL/GenBank/DDBJ databases">
        <title>Genome sequencing and annotation of Brassica cretica.</title>
        <authorList>
            <person name="Studholme D.J."/>
            <person name="Sarris P."/>
        </authorList>
    </citation>
    <scope>NUCLEOTIDE SEQUENCE</scope>
    <source>
        <strain evidence="2">PFS-109/04</strain>
        <tissue evidence="2">Leaf</tissue>
    </source>
</reference>
<dbReference type="Pfam" id="PF13966">
    <property type="entry name" value="zf-RVT"/>
    <property type="match status" value="1"/>
</dbReference>
<name>A0A8S9Q273_BRACR</name>
<evidence type="ECO:0000259" key="1">
    <source>
        <dbReference type="Pfam" id="PF13966"/>
    </source>
</evidence>